<evidence type="ECO:0000256" key="1">
    <source>
        <dbReference type="SAM" id="MobiDB-lite"/>
    </source>
</evidence>
<dbReference type="Proteomes" id="UP000886998">
    <property type="component" value="Unassembled WGS sequence"/>
</dbReference>
<dbReference type="AlphaFoldDB" id="A0A8X6YFR7"/>
<organism evidence="2 3">
    <name type="scientific">Trichonephila inaurata madagascariensis</name>
    <dbReference type="NCBI Taxonomy" id="2747483"/>
    <lineage>
        <taxon>Eukaryota</taxon>
        <taxon>Metazoa</taxon>
        <taxon>Ecdysozoa</taxon>
        <taxon>Arthropoda</taxon>
        <taxon>Chelicerata</taxon>
        <taxon>Arachnida</taxon>
        <taxon>Araneae</taxon>
        <taxon>Araneomorphae</taxon>
        <taxon>Entelegynae</taxon>
        <taxon>Araneoidea</taxon>
        <taxon>Nephilidae</taxon>
        <taxon>Trichonephila</taxon>
        <taxon>Trichonephila inaurata</taxon>
    </lineage>
</organism>
<protein>
    <submittedName>
        <fullName evidence="2">Uncharacterized protein</fullName>
    </submittedName>
</protein>
<evidence type="ECO:0000313" key="2">
    <source>
        <dbReference type="EMBL" id="GFY72100.1"/>
    </source>
</evidence>
<proteinExistence type="predicted"/>
<evidence type="ECO:0000313" key="3">
    <source>
        <dbReference type="Proteomes" id="UP000886998"/>
    </source>
</evidence>
<keyword evidence="3" id="KW-1185">Reference proteome</keyword>
<feature type="compositionally biased region" description="Basic and acidic residues" evidence="1">
    <location>
        <begin position="70"/>
        <end position="79"/>
    </location>
</feature>
<sequence length="93" mass="10632">MSLGRRHLGWFLSKCPHFSMGRFGLPVQPNVPSHYSSRQFEQNLLSNPVPSSSQLTDFQPLKVVLQRGREERPELEKSFMKGRGQAEEIPLVP</sequence>
<gene>
    <name evidence="2" type="ORF">TNIN_87681</name>
</gene>
<feature type="region of interest" description="Disordered" evidence="1">
    <location>
        <begin position="70"/>
        <end position="93"/>
    </location>
</feature>
<name>A0A8X6YFR7_9ARAC</name>
<reference evidence="2" key="1">
    <citation type="submission" date="2020-08" db="EMBL/GenBank/DDBJ databases">
        <title>Multicomponent nature underlies the extraordinary mechanical properties of spider dragline silk.</title>
        <authorList>
            <person name="Kono N."/>
            <person name="Nakamura H."/>
            <person name="Mori M."/>
            <person name="Yoshida Y."/>
            <person name="Ohtoshi R."/>
            <person name="Malay A.D."/>
            <person name="Moran D.A.P."/>
            <person name="Tomita M."/>
            <person name="Numata K."/>
            <person name="Arakawa K."/>
        </authorList>
    </citation>
    <scope>NUCLEOTIDE SEQUENCE</scope>
</reference>
<accession>A0A8X6YFR7</accession>
<dbReference type="EMBL" id="BMAV01019239">
    <property type="protein sequence ID" value="GFY72100.1"/>
    <property type="molecule type" value="Genomic_DNA"/>
</dbReference>
<comment type="caution">
    <text evidence="2">The sequence shown here is derived from an EMBL/GenBank/DDBJ whole genome shotgun (WGS) entry which is preliminary data.</text>
</comment>